<organism evidence="2 3">
    <name type="scientific">Drosophila erecta</name>
    <name type="common">Fruit fly</name>
    <dbReference type="NCBI Taxonomy" id="7220"/>
    <lineage>
        <taxon>Eukaryota</taxon>
        <taxon>Metazoa</taxon>
        <taxon>Ecdysozoa</taxon>
        <taxon>Arthropoda</taxon>
        <taxon>Hexapoda</taxon>
        <taxon>Insecta</taxon>
        <taxon>Pterygota</taxon>
        <taxon>Neoptera</taxon>
        <taxon>Endopterygota</taxon>
        <taxon>Diptera</taxon>
        <taxon>Brachycera</taxon>
        <taxon>Muscomorpha</taxon>
        <taxon>Ephydroidea</taxon>
        <taxon>Drosophilidae</taxon>
        <taxon>Drosophila</taxon>
        <taxon>Sophophora</taxon>
    </lineage>
</organism>
<evidence type="ECO:0000256" key="1">
    <source>
        <dbReference type="SAM" id="Phobius"/>
    </source>
</evidence>
<gene>
    <name evidence="2" type="primary">Dere\GG27218</name>
    <name evidence="2" type="synonym">GG27218</name>
    <name evidence="2" type="ORF">Dere_GG27218</name>
</gene>
<reference evidence="2 3" key="2">
    <citation type="journal article" date="2008" name="Bioinformatics">
        <title>Assembly reconciliation.</title>
        <authorList>
            <person name="Zimin A.V."/>
            <person name="Smith D.R."/>
            <person name="Sutton G."/>
            <person name="Yorke J.A."/>
        </authorList>
    </citation>
    <scope>NUCLEOTIDE SEQUENCE [LARGE SCALE GENOMIC DNA]</scope>
    <source>
        <strain evidence="2 3">TSC#14021-0224.01</strain>
    </source>
</reference>
<keyword evidence="1" id="KW-0472">Membrane</keyword>
<evidence type="ECO:0000313" key="3">
    <source>
        <dbReference type="Proteomes" id="UP000008711"/>
    </source>
</evidence>
<protein>
    <submittedName>
        <fullName evidence="2">Uncharacterized protein</fullName>
    </submittedName>
</protein>
<feature type="transmembrane region" description="Helical" evidence="1">
    <location>
        <begin position="41"/>
        <end position="65"/>
    </location>
</feature>
<dbReference type="Proteomes" id="UP000008711">
    <property type="component" value="Unassembled WGS sequence"/>
</dbReference>
<name>A0A0Q5UHJ9_DROER</name>
<feature type="transmembrane region" description="Helical" evidence="1">
    <location>
        <begin position="111"/>
        <end position="131"/>
    </location>
</feature>
<keyword evidence="1" id="KW-1133">Transmembrane helix</keyword>
<dbReference type="KEGG" id="der:26527042"/>
<keyword evidence="3" id="KW-1185">Reference proteome</keyword>
<reference evidence="2 3" key="1">
    <citation type="journal article" date="2007" name="Nature">
        <title>Evolution of genes and genomes on the Drosophila phylogeny.</title>
        <authorList>
            <consortium name="Drosophila 12 Genomes Consortium"/>
            <person name="Clark A.G."/>
            <person name="Eisen M.B."/>
            <person name="Smith D.R."/>
            <person name="Bergman C.M."/>
            <person name="Oliver B."/>
            <person name="Markow T.A."/>
            <person name="Kaufman T.C."/>
            <person name="Kellis M."/>
            <person name="Gelbart W."/>
            <person name="Iyer V.N."/>
            <person name="Pollard D.A."/>
            <person name="Sackton T.B."/>
            <person name="Larracuente A.M."/>
            <person name="Singh N.D."/>
            <person name="Abad J.P."/>
            <person name="Abt D.N."/>
            <person name="Adryan B."/>
            <person name="Aguade M."/>
            <person name="Akashi H."/>
            <person name="Anderson W.W."/>
            <person name="Aquadro C.F."/>
            <person name="Ardell D.H."/>
            <person name="Arguello R."/>
            <person name="Artieri C.G."/>
            <person name="Barbash D.A."/>
            <person name="Barker D."/>
            <person name="Barsanti P."/>
            <person name="Batterham P."/>
            <person name="Batzoglou S."/>
            <person name="Begun D."/>
            <person name="Bhutkar A."/>
            <person name="Blanco E."/>
            <person name="Bosak S.A."/>
            <person name="Bradley R.K."/>
            <person name="Brand A.D."/>
            <person name="Brent M.R."/>
            <person name="Brooks A.N."/>
            <person name="Brown R.H."/>
            <person name="Butlin R.K."/>
            <person name="Caggese C."/>
            <person name="Calvi B.R."/>
            <person name="Bernardo de Carvalho A."/>
            <person name="Caspi A."/>
            <person name="Castrezana S."/>
            <person name="Celniker S.E."/>
            <person name="Chang J.L."/>
            <person name="Chapple C."/>
            <person name="Chatterji S."/>
            <person name="Chinwalla A."/>
            <person name="Civetta A."/>
            <person name="Clifton S.W."/>
            <person name="Comeron J.M."/>
            <person name="Costello J.C."/>
            <person name="Coyne J.A."/>
            <person name="Daub J."/>
            <person name="David R.G."/>
            <person name="Delcher A.L."/>
            <person name="Delehaunty K."/>
            <person name="Do C.B."/>
            <person name="Ebling H."/>
            <person name="Edwards K."/>
            <person name="Eickbush T."/>
            <person name="Evans J.D."/>
            <person name="Filipski A."/>
            <person name="Findeiss S."/>
            <person name="Freyhult E."/>
            <person name="Fulton L."/>
            <person name="Fulton R."/>
            <person name="Garcia A.C."/>
            <person name="Gardiner A."/>
            <person name="Garfield D.A."/>
            <person name="Garvin B.E."/>
            <person name="Gibson G."/>
            <person name="Gilbert D."/>
            <person name="Gnerre S."/>
            <person name="Godfrey J."/>
            <person name="Good R."/>
            <person name="Gotea V."/>
            <person name="Gravely B."/>
            <person name="Greenberg A.J."/>
            <person name="Griffiths-Jones S."/>
            <person name="Gross S."/>
            <person name="Guigo R."/>
            <person name="Gustafson E.A."/>
            <person name="Haerty W."/>
            <person name="Hahn M.W."/>
            <person name="Halligan D.L."/>
            <person name="Halpern A.L."/>
            <person name="Halter G.M."/>
            <person name="Han M.V."/>
            <person name="Heger A."/>
            <person name="Hillier L."/>
            <person name="Hinrichs A.S."/>
            <person name="Holmes I."/>
            <person name="Hoskins R.A."/>
            <person name="Hubisz M.J."/>
            <person name="Hultmark D."/>
            <person name="Huntley M.A."/>
            <person name="Jaffe D.B."/>
            <person name="Jagadeeshan S."/>
            <person name="Jeck W.R."/>
            <person name="Johnson J."/>
            <person name="Jones C.D."/>
            <person name="Jordan W.C."/>
            <person name="Karpen G.H."/>
            <person name="Kataoka E."/>
            <person name="Keightley P.D."/>
            <person name="Kheradpour P."/>
            <person name="Kirkness E.F."/>
            <person name="Koerich L.B."/>
            <person name="Kristiansen K."/>
            <person name="Kudrna D."/>
            <person name="Kulathinal R.J."/>
            <person name="Kumar S."/>
            <person name="Kwok R."/>
            <person name="Lander E."/>
            <person name="Langley C.H."/>
            <person name="Lapoint R."/>
            <person name="Lazzaro B.P."/>
            <person name="Lee S.J."/>
            <person name="Levesque L."/>
            <person name="Li R."/>
            <person name="Lin C.F."/>
            <person name="Lin M.F."/>
            <person name="Lindblad-Toh K."/>
            <person name="Llopart A."/>
            <person name="Long M."/>
            <person name="Low L."/>
            <person name="Lozovsky E."/>
            <person name="Lu J."/>
            <person name="Luo M."/>
            <person name="Machado C.A."/>
            <person name="Makalowski W."/>
            <person name="Marzo M."/>
            <person name="Matsuda M."/>
            <person name="Matzkin L."/>
            <person name="McAllister B."/>
            <person name="McBride C.S."/>
            <person name="McKernan B."/>
            <person name="McKernan K."/>
            <person name="Mendez-Lago M."/>
            <person name="Minx P."/>
            <person name="Mollenhauer M.U."/>
            <person name="Montooth K."/>
            <person name="Mount S.M."/>
            <person name="Mu X."/>
            <person name="Myers E."/>
            <person name="Negre B."/>
            <person name="Newfeld S."/>
            <person name="Nielsen R."/>
            <person name="Noor M.A."/>
            <person name="O'Grady P."/>
            <person name="Pachter L."/>
            <person name="Papaceit M."/>
            <person name="Parisi M.J."/>
            <person name="Parisi M."/>
            <person name="Parts L."/>
            <person name="Pedersen J.S."/>
            <person name="Pesole G."/>
            <person name="Phillippy A.M."/>
            <person name="Ponting C.P."/>
            <person name="Pop M."/>
            <person name="Porcelli D."/>
            <person name="Powell J.R."/>
            <person name="Prohaska S."/>
            <person name="Pruitt K."/>
            <person name="Puig M."/>
            <person name="Quesneville H."/>
            <person name="Ram K.R."/>
            <person name="Rand D."/>
            <person name="Rasmussen M.D."/>
            <person name="Reed L.K."/>
            <person name="Reenan R."/>
            <person name="Reily A."/>
            <person name="Remington K.A."/>
            <person name="Rieger T.T."/>
            <person name="Ritchie M.G."/>
            <person name="Robin C."/>
            <person name="Rogers Y.H."/>
            <person name="Rohde C."/>
            <person name="Rozas J."/>
            <person name="Rubenfield M.J."/>
            <person name="Ruiz A."/>
            <person name="Russo S."/>
            <person name="Salzberg S.L."/>
            <person name="Sanchez-Gracia A."/>
            <person name="Saranga D.J."/>
            <person name="Sato H."/>
            <person name="Schaeffer S.W."/>
            <person name="Schatz M.C."/>
            <person name="Schlenke T."/>
            <person name="Schwartz R."/>
            <person name="Segarra C."/>
            <person name="Singh R.S."/>
            <person name="Sirot L."/>
            <person name="Sirota M."/>
            <person name="Sisneros N.B."/>
            <person name="Smith C.D."/>
            <person name="Smith T.F."/>
            <person name="Spieth J."/>
            <person name="Stage D.E."/>
            <person name="Stark A."/>
            <person name="Stephan W."/>
            <person name="Strausberg R.L."/>
            <person name="Strempel S."/>
            <person name="Sturgill D."/>
            <person name="Sutton G."/>
            <person name="Sutton G.G."/>
            <person name="Tao W."/>
            <person name="Teichmann S."/>
            <person name="Tobari Y.N."/>
            <person name="Tomimura Y."/>
            <person name="Tsolas J.M."/>
            <person name="Valente V.L."/>
            <person name="Venter E."/>
            <person name="Venter J.C."/>
            <person name="Vicario S."/>
            <person name="Vieira F.G."/>
            <person name="Vilella A.J."/>
            <person name="Villasante A."/>
            <person name="Walenz B."/>
            <person name="Wang J."/>
            <person name="Wasserman M."/>
            <person name="Watts T."/>
            <person name="Wilson D."/>
            <person name="Wilson R.K."/>
            <person name="Wing R.A."/>
            <person name="Wolfner M.F."/>
            <person name="Wong A."/>
            <person name="Wong G.K."/>
            <person name="Wu C.I."/>
            <person name="Wu G."/>
            <person name="Yamamoto D."/>
            <person name="Yang H.P."/>
            <person name="Yang S.P."/>
            <person name="Yorke J.A."/>
            <person name="Yoshida K."/>
            <person name="Zdobnov E."/>
            <person name="Zhang P."/>
            <person name="Zhang Y."/>
            <person name="Zimin A.V."/>
            <person name="Baldwin J."/>
            <person name="Abdouelleil A."/>
            <person name="Abdulkadir J."/>
            <person name="Abebe A."/>
            <person name="Abera B."/>
            <person name="Abreu J."/>
            <person name="Acer S.C."/>
            <person name="Aftuck L."/>
            <person name="Alexander A."/>
            <person name="An P."/>
            <person name="Anderson E."/>
            <person name="Anderson S."/>
            <person name="Arachi H."/>
            <person name="Azer M."/>
            <person name="Bachantsang P."/>
            <person name="Barry A."/>
            <person name="Bayul T."/>
            <person name="Berlin A."/>
            <person name="Bessette D."/>
            <person name="Bloom T."/>
            <person name="Blye J."/>
            <person name="Boguslavskiy L."/>
            <person name="Bonnet C."/>
            <person name="Boukhgalter B."/>
            <person name="Bourzgui I."/>
            <person name="Brown A."/>
            <person name="Cahill P."/>
            <person name="Channer S."/>
            <person name="Cheshatsang Y."/>
            <person name="Chuda L."/>
            <person name="Citroen M."/>
            <person name="Collymore A."/>
            <person name="Cooke P."/>
            <person name="Costello M."/>
            <person name="D'Aco K."/>
            <person name="Daza R."/>
            <person name="De Haan G."/>
            <person name="DeGray S."/>
            <person name="DeMaso C."/>
            <person name="Dhargay N."/>
            <person name="Dooley K."/>
            <person name="Dooley E."/>
            <person name="Doricent M."/>
            <person name="Dorje P."/>
            <person name="Dorjee K."/>
            <person name="Dupes A."/>
            <person name="Elong R."/>
            <person name="Falk J."/>
            <person name="Farina A."/>
            <person name="Faro S."/>
            <person name="Ferguson D."/>
            <person name="Fisher S."/>
            <person name="Foley C.D."/>
            <person name="Franke A."/>
            <person name="Friedrich D."/>
            <person name="Gadbois L."/>
            <person name="Gearin G."/>
            <person name="Gearin C.R."/>
            <person name="Giannoukos G."/>
            <person name="Goode T."/>
            <person name="Graham J."/>
            <person name="Grandbois E."/>
            <person name="Grewal S."/>
            <person name="Gyaltsen K."/>
            <person name="Hafez N."/>
            <person name="Hagos B."/>
            <person name="Hall J."/>
            <person name="Henson C."/>
            <person name="Hollinger A."/>
            <person name="Honan T."/>
            <person name="Huard M.D."/>
            <person name="Hughes L."/>
            <person name="Hurhula B."/>
            <person name="Husby M.E."/>
            <person name="Kamat A."/>
            <person name="Kanga B."/>
            <person name="Kashin S."/>
            <person name="Khazanovich D."/>
            <person name="Kisner P."/>
            <person name="Lance K."/>
            <person name="Lara M."/>
            <person name="Lee W."/>
            <person name="Lennon N."/>
            <person name="Letendre F."/>
            <person name="LeVine R."/>
            <person name="Lipovsky A."/>
            <person name="Liu X."/>
            <person name="Liu J."/>
            <person name="Liu S."/>
            <person name="Lokyitsang T."/>
            <person name="Lokyitsang Y."/>
            <person name="Lubonja R."/>
            <person name="Lui A."/>
            <person name="MacDonald P."/>
            <person name="Magnisalis V."/>
            <person name="Maru K."/>
            <person name="Matthews C."/>
            <person name="McCusker W."/>
            <person name="McDonough S."/>
            <person name="Mehta T."/>
            <person name="Meldrim J."/>
            <person name="Meneus L."/>
            <person name="Mihai O."/>
            <person name="Mihalev A."/>
            <person name="Mihova T."/>
            <person name="Mittelman R."/>
            <person name="Mlenga V."/>
            <person name="Montmayeur A."/>
            <person name="Mulrain L."/>
            <person name="Navidi A."/>
            <person name="Naylor J."/>
            <person name="Negash T."/>
            <person name="Nguyen T."/>
            <person name="Nguyen N."/>
            <person name="Nicol R."/>
            <person name="Norbu C."/>
            <person name="Norbu N."/>
            <person name="Novod N."/>
            <person name="O'Neill B."/>
            <person name="Osman S."/>
            <person name="Markiewicz E."/>
            <person name="Oyono O.L."/>
            <person name="Patti C."/>
            <person name="Phunkhang P."/>
            <person name="Pierre F."/>
            <person name="Priest M."/>
            <person name="Raghuraman S."/>
            <person name="Rege F."/>
            <person name="Reyes R."/>
            <person name="Rise C."/>
            <person name="Rogov P."/>
            <person name="Ross K."/>
            <person name="Ryan E."/>
            <person name="Settipalli S."/>
            <person name="Shea T."/>
            <person name="Sherpa N."/>
            <person name="Shi L."/>
            <person name="Shih D."/>
            <person name="Sparrow T."/>
            <person name="Spaulding J."/>
            <person name="Stalker J."/>
            <person name="Stange-Thomann N."/>
            <person name="Stavropoulos S."/>
            <person name="Stone C."/>
            <person name="Strader C."/>
            <person name="Tesfaye S."/>
            <person name="Thomson T."/>
            <person name="Thoulutsang Y."/>
            <person name="Thoulutsang D."/>
            <person name="Topham K."/>
            <person name="Topping I."/>
            <person name="Tsamla T."/>
            <person name="Vassiliev H."/>
            <person name="Vo A."/>
            <person name="Wangchuk T."/>
            <person name="Wangdi T."/>
            <person name="Weiand M."/>
            <person name="Wilkinson J."/>
            <person name="Wilson A."/>
            <person name="Yadav S."/>
            <person name="Young G."/>
            <person name="Yu Q."/>
            <person name="Zembek L."/>
            <person name="Zhong D."/>
            <person name="Zimmer A."/>
            <person name="Zwirko Z."/>
            <person name="Jaffe D.B."/>
            <person name="Alvarez P."/>
            <person name="Brockman W."/>
            <person name="Butler J."/>
            <person name="Chin C."/>
            <person name="Gnerre S."/>
            <person name="Grabherr M."/>
            <person name="Kleber M."/>
            <person name="Mauceli E."/>
            <person name="MacCallum I."/>
        </authorList>
    </citation>
    <scope>NUCLEOTIDE SEQUENCE [LARGE SCALE GENOMIC DNA]</scope>
    <source>
        <strain evidence="2 3">TSC#14021-0224.01</strain>
    </source>
</reference>
<evidence type="ECO:0000313" key="2">
    <source>
        <dbReference type="EMBL" id="KQS43318.1"/>
    </source>
</evidence>
<dbReference type="EMBL" id="CH954178">
    <property type="protein sequence ID" value="KQS43318.1"/>
    <property type="molecule type" value="Genomic_DNA"/>
</dbReference>
<feature type="transmembrane region" description="Helical" evidence="1">
    <location>
        <begin position="7"/>
        <end position="29"/>
    </location>
</feature>
<sequence length="141" mass="15792">MCFCPTLALKIMLMLIIPITAGINGAQIAKDVSIWNTLKGYHFIMIVISLSLSAVILSTLVFLIYAAICNRMRILKVMIFVFAIIVVVKLVILFVCISTETDTGKTAAHPMFMVCWFLTFLCMAAITVYWLRLYELASEAN</sequence>
<accession>A0A0Q5UHJ9</accession>
<feature type="transmembrane region" description="Helical" evidence="1">
    <location>
        <begin position="77"/>
        <end position="99"/>
    </location>
</feature>
<proteinExistence type="predicted"/>
<dbReference type="OrthoDB" id="7866956at2759"/>
<dbReference type="AlphaFoldDB" id="A0A0Q5UHJ9"/>
<keyword evidence="1" id="KW-0812">Transmembrane</keyword>